<organism evidence="5 6">
    <name type="scientific">Paenibacillus gansuensis</name>
    <dbReference type="NCBI Taxonomy" id="306542"/>
    <lineage>
        <taxon>Bacteria</taxon>
        <taxon>Bacillati</taxon>
        <taxon>Bacillota</taxon>
        <taxon>Bacilli</taxon>
        <taxon>Bacillales</taxon>
        <taxon>Paenibacillaceae</taxon>
        <taxon>Paenibacillus</taxon>
    </lineage>
</organism>
<evidence type="ECO:0000256" key="3">
    <source>
        <dbReference type="SAM" id="MobiDB-lite"/>
    </source>
</evidence>
<dbReference type="PANTHER" id="PTHR22550">
    <property type="entry name" value="SPORE GERMINATION PROTEIN"/>
    <property type="match status" value="1"/>
</dbReference>
<evidence type="ECO:0000313" key="6">
    <source>
        <dbReference type="Proteomes" id="UP001597541"/>
    </source>
</evidence>
<dbReference type="EMBL" id="JBHUME010000014">
    <property type="protein sequence ID" value="MFD2614821.1"/>
    <property type="molecule type" value="Genomic_DNA"/>
</dbReference>
<keyword evidence="4" id="KW-0812">Transmembrane</keyword>
<feature type="transmembrane region" description="Helical" evidence="4">
    <location>
        <begin position="389"/>
        <end position="409"/>
    </location>
</feature>
<feature type="transmembrane region" description="Helical" evidence="4">
    <location>
        <begin position="295"/>
        <end position="317"/>
    </location>
</feature>
<comment type="caution">
    <text evidence="5">The sequence shown here is derived from an EMBL/GenBank/DDBJ whole genome shotgun (WGS) entry which is preliminary data.</text>
</comment>
<proteinExistence type="inferred from homology"/>
<keyword evidence="4" id="KW-1133">Transmembrane helix</keyword>
<protein>
    <submittedName>
        <fullName evidence="5">Spore germination protein</fullName>
    </submittedName>
</protein>
<keyword evidence="6" id="KW-1185">Reference proteome</keyword>
<sequence length="511" mass="57753">MKTSRKPGDKTTYGLDKNLGTVQELLTVFSKSSDFKTRPVHLSASQQIVASFFNTLVDEEKLHHDLFRPLQQHEPKTQIKSVKDIVPLLPLDNIEITDHVETIHRKLLQGCLILRMSDADHTCAVVHIASKLGLRKSNDTENEFSVVGPKVGFIEDLDTNIHLLRLKINIPNLVVKEFMIGNISNSRVAIMYIDGVTNEQVIQTVKQRIEDIDFEVVFDTSQLDQMLSDNSNSPFPLFLTTERRDRVVYALVSGQIAVISDGSPYFVTGPSTLFDFFISPEDYYLPWVLGSFFRLIRIFGVVFSLFASSLYIATLTFHFEVVPHNLLGPLIYSRINVPFPPILEVLFLELTIEFLREAGARLPTKIGQTLGIVGGIIVGQAAVEAALTSNILIIVVSLSALASFTTPIFKMSNTIRFLRFPIIILASIWGGLGILIGICFLLVHLTRLKSLGFPYTVPLFPFRLKDLKDSFIRPPYPVIDVRPDYLRTKEKTRYTSNDKRKNKKKREWDEG</sequence>
<name>A0ABW5PIW5_9BACL</name>
<dbReference type="PIRSF" id="PIRSF005690">
    <property type="entry name" value="GerBA"/>
    <property type="match status" value="1"/>
</dbReference>
<evidence type="ECO:0000313" key="5">
    <source>
        <dbReference type="EMBL" id="MFD2614821.1"/>
    </source>
</evidence>
<feature type="transmembrane region" description="Helical" evidence="4">
    <location>
        <begin position="421"/>
        <end position="445"/>
    </location>
</feature>
<gene>
    <name evidence="5" type="ORF">ACFSUF_20610</name>
</gene>
<evidence type="ECO:0000256" key="1">
    <source>
        <dbReference type="ARBA" id="ARBA00005278"/>
    </source>
</evidence>
<feature type="region of interest" description="Disordered" evidence="3">
    <location>
        <begin position="492"/>
        <end position="511"/>
    </location>
</feature>
<dbReference type="Pfam" id="PF03323">
    <property type="entry name" value="GerA"/>
    <property type="match status" value="1"/>
</dbReference>
<dbReference type="Proteomes" id="UP001597541">
    <property type="component" value="Unassembled WGS sequence"/>
</dbReference>
<dbReference type="PANTHER" id="PTHR22550:SF5">
    <property type="entry name" value="LEUCINE ZIPPER PROTEIN 4"/>
    <property type="match status" value="1"/>
</dbReference>
<comment type="similarity">
    <text evidence="1">Belongs to the GerABKA family.</text>
</comment>
<evidence type="ECO:0000256" key="4">
    <source>
        <dbReference type="SAM" id="Phobius"/>
    </source>
</evidence>
<dbReference type="InterPro" id="IPR004995">
    <property type="entry name" value="Spore_Ger"/>
</dbReference>
<accession>A0ABW5PIW5</accession>
<keyword evidence="2 4" id="KW-0472">Membrane</keyword>
<evidence type="ECO:0000256" key="2">
    <source>
        <dbReference type="ARBA" id="ARBA00023136"/>
    </source>
</evidence>
<dbReference type="RefSeq" id="WP_377606104.1">
    <property type="nucleotide sequence ID" value="NZ_JBHUME010000014.1"/>
</dbReference>
<reference evidence="6" key="1">
    <citation type="journal article" date="2019" name="Int. J. Syst. Evol. Microbiol.">
        <title>The Global Catalogue of Microorganisms (GCM) 10K type strain sequencing project: providing services to taxonomists for standard genome sequencing and annotation.</title>
        <authorList>
            <consortium name="The Broad Institute Genomics Platform"/>
            <consortium name="The Broad Institute Genome Sequencing Center for Infectious Disease"/>
            <person name="Wu L."/>
            <person name="Ma J."/>
        </authorList>
    </citation>
    <scope>NUCLEOTIDE SEQUENCE [LARGE SCALE GENOMIC DNA]</scope>
    <source>
        <strain evidence="6">KCTC 3950</strain>
    </source>
</reference>
<dbReference type="InterPro" id="IPR050768">
    <property type="entry name" value="UPF0353/GerABKA_families"/>
</dbReference>